<accession>A0ABP8ZQR6</accession>
<gene>
    <name evidence="2" type="ORF">GCM10023230_10360</name>
</gene>
<dbReference type="Proteomes" id="UP001500141">
    <property type="component" value="Unassembled WGS sequence"/>
</dbReference>
<organism evidence="2 3">
    <name type="scientific">Flavobacterium hankyongi</name>
    <dbReference type="NCBI Taxonomy" id="1176532"/>
    <lineage>
        <taxon>Bacteria</taxon>
        <taxon>Pseudomonadati</taxon>
        <taxon>Bacteroidota</taxon>
        <taxon>Flavobacteriia</taxon>
        <taxon>Flavobacteriales</taxon>
        <taxon>Flavobacteriaceae</taxon>
        <taxon>Flavobacterium</taxon>
    </lineage>
</organism>
<proteinExistence type="predicted"/>
<dbReference type="EMBL" id="BAABIP010000007">
    <property type="protein sequence ID" value="GAA4762885.1"/>
    <property type="molecule type" value="Genomic_DNA"/>
</dbReference>
<evidence type="ECO:0000313" key="2">
    <source>
        <dbReference type="EMBL" id="GAA4762885.1"/>
    </source>
</evidence>
<keyword evidence="3" id="KW-1185">Reference proteome</keyword>
<name>A0ABP8ZQR6_9FLAO</name>
<sequence length="314" mass="36333">MLQKREIEFVFEVKRNRKIITPCCNKSNNDGKFVNYKNLGEEFGYCHSCGKATLPPSIYIDENENEYYWNDLEHRFDAISLIPINKPKTEPKVTPTSKQIIQKYIDESVIWKYFRVTPENNLLQYLRKKYGDLKTEDAKETYALGTSKDRGIIFWSINTDLKVQKAKIAYYDANGKRTSKFKIPYKNEDGYFNCLFGEHLIDDKIKAKKTIVLTESEKTAIVGYILFSQYVWVAYGGINGLTENKVSPLIGHNVLIIPDMSENAVGIILNKMPFLISLGINVKIWDMTEGKTDEQLKLEGVYNNDLEDIFRKII</sequence>
<evidence type="ECO:0000313" key="3">
    <source>
        <dbReference type="Proteomes" id="UP001500141"/>
    </source>
</evidence>
<dbReference type="InterPro" id="IPR045951">
    <property type="entry name" value="DUF6371"/>
</dbReference>
<evidence type="ECO:0000259" key="1">
    <source>
        <dbReference type="Pfam" id="PF19898"/>
    </source>
</evidence>
<comment type="caution">
    <text evidence="2">The sequence shown here is derived from an EMBL/GenBank/DDBJ whole genome shotgun (WGS) entry which is preliminary data.</text>
</comment>
<dbReference type="Pfam" id="PF19898">
    <property type="entry name" value="DUF6371"/>
    <property type="match status" value="1"/>
</dbReference>
<dbReference type="RefSeq" id="WP_264543804.1">
    <property type="nucleotide sequence ID" value="NZ_BAABIP010000007.1"/>
</dbReference>
<protein>
    <submittedName>
        <fullName evidence="2">DUF6371 domain-containing protein</fullName>
    </submittedName>
</protein>
<feature type="domain" description="DUF6371" evidence="1">
    <location>
        <begin position="120"/>
        <end position="260"/>
    </location>
</feature>
<reference evidence="3" key="1">
    <citation type="journal article" date="2019" name="Int. J. Syst. Evol. Microbiol.">
        <title>The Global Catalogue of Microorganisms (GCM) 10K type strain sequencing project: providing services to taxonomists for standard genome sequencing and annotation.</title>
        <authorList>
            <consortium name="The Broad Institute Genomics Platform"/>
            <consortium name="The Broad Institute Genome Sequencing Center for Infectious Disease"/>
            <person name="Wu L."/>
            <person name="Ma J."/>
        </authorList>
    </citation>
    <scope>NUCLEOTIDE SEQUENCE [LARGE SCALE GENOMIC DNA]</scope>
    <source>
        <strain evidence="3">JCM 18198</strain>
    </source>
</reference>